<sequence>MKNYAFLFLLSFMWGSAQIQRFTYEYKFVLDSTNKSDIKKEIMLLDIKNKGSKYYSYDIFVTDSLMNVEFEKQGDTGNIMAFAKPNSNYKGSIRSKVTKEYPDYKTYLHTSLSSDFYKIEEDAKPIWKILPEKEKIGNYMSQKATTNFLGRQWTAWFCTDLPFQDGPYKFYGLPGLIVKLEDKSQSHTMILIANKTVKESLNGTKEKTFNEPENEIAVNNNQFNKLWQDHVRDPNKITRQKMASLGNDMNGNPNFNFVDVSGKKLDPNEAMRNNEKRFRENLKKNNNKLDFNLYKY</sequence>
<name>A0ABS8A6U1_9FLAO</name>
<dbReference type="InterPro" id="IPR005901">
    <property type="entry name" value="GLPGLI"/>
</dbReference>
<protein>
    <submittedName>
        <fullName evidence="1">GLPGLI family protein</fullName>
    </submittedName>
</protein>
<evidence type="ECO:0000313" key="2">
    <source>
        <dbReference type="Proteomes" id="UP000618240"/>
    </source>
</evidence>
<keyword evidence="2" id="KW-1185">Reference proteome</keyword>
<evidence type="ECO:0000313" key="1">
    <source>
        <dbReference type="EMBL" id="MCA6069490.1"/>
    </source>
</evidence>
<dbReference type="EMBL" id="JAERSE020000006">
    <property type="protein sequence ID" value="MCA6069490.1"/>
    <property type="molecule type" value="Genomic_DNA"/>
</dbReference>
<dbReference type="RefSeq" id="WP_225690789.1">
    <property type="nucleotide sequence ID" value="NZ_JAERSE020000006.1"/>
</dbReference>
<comment type="caution">
    <text evidence="1">The sequence shown here is derived from an EMBL/GenBank/DDBJ whole genome shotgun (WGS) entry which is preliminary data.</text>
</comment>
<dbReference type="Proteomes" id="UP000618240">
    <property type="component" value="Unassembled WGS sequence"/>
</dbReference>
<gene>
    <name evidence="1" type="ORF">JI747_020205</name>
</gene>
<organism evidence="1 2">
    <name type="scientific">Chryseobacterium tagetis</name>
    <dbReference type="NCBI Taxonomy" id="2801334"/>
    <lineage>
        <taxon>Bacteria</taxon>
        <taxon>Pseudomonadati</taxon>
        <taxon>Bacteroidota</taxon>
        <taxon>Flavobacteriia</taxon>
        <taxon>Flavobacteriales</taxon>
        <taxon>Weeksellaceae</taxon>
        <taxon>Chryseobacterium group</taxon>
        <taxon>Chryseobacterium</taxon>
    </lineage>
</organism>
<reference evidence="1 2" key="1">
    <citation type="submission" date="2021-09" db="EMBL/GenBank/DDBJ databases">
        <title>Genome sequencing and assembly of Chryseobacterium sp. RG1.</title>
        <authorList>
            <person name="Chhetri G."/>
        </authorList>
    </citation>
    <scope>NUCLEOTIDE SEQUENCE [LARGE SCALE GENOMIC DNA]</scope>
    <source>
        <strain evidence="1 2">RG1</strain>
    </source>
</reference>
<dbReference type="NCBIfam" id="TIGR01200">
    <property type="entry name" value="GLPGLI"/>
    <property type="match status" value="1"/>
</dbReference>
<proteinExistence type="predicted"/>
<dbReference type="Pfam" id="PF09697">
    <property type="entry name" value="Porph_ging"/>
    <property type="match status" value="1"/>
</dbReference>
<accession>A0ABS8A6U1</accession>